<name>A0AAU8BAC7_9CAUD</name>
<protein>
    <submittedName>
        <fullName evidence="1">Uncharacterized protein</fullName>
    </submittedName>
</protein>
<proteinExistence type="predicted"/>
<organism evidence="1">
    <name type="scientific">Dulem virus 42</name>
    <dbReference type="NCBI Taxonomy" id="3145760"/>
    <lineage>
        <taxon>Viruses</taxon>
        <taxon>Duplodnaviria</taxon>
        <taxon>Heunggongvirae</taxon>
        <taxon>Uroviricota</taxon>
        <taxon>Caudoviricetes</taxon>
    </lineage>
</organism>
<dbReference type="EMBL" id="PP511876">
    <property type="protein sequence ID" value="XCD08436.1"/>
    <property type="molecule type" value="Genomic_DNA"/>
</dbReference>
<evidence type="ECO:0000313" key="1">
    <source>
        <dbReference type="EMBL" id="XCD08436.1"/>
    </source>
</evidence>
<accession>A0AAU8BAC7</accession>
<reference evidence="1" key="1">
    <citation type="submission" date="2024-03" db="EMBL/GenBank/DDBJ databases">
        <title>Diverse circular DNA viruses in blood, oral, and fecal samples of captive lemurs.</title>
        <authorList>
            <person name="Paietta E.N."/>
            <person name="Kraberger S."/>
            <person name="Lund M.C."/>
            <person name="Custer J.M."/>
            <person name="Vargas K.M."/>
            <person name="Ehmke E.E."/>
            <person name="Yoder A.D."/>
            <person name="Varsani A."/>
        </authorList>
    </citation>
    <scope>NUCLEOTIDE SEQUENCE</scope>
    <source>
        <strain evidence="1">Duke_30FF_63</strain>
    </source>
</reference>
<sequence length="144" mass="15937">MKALVVTYDGKVPSGSEMEQFLSTNSSFIDELHDINVFSEENISKILMKHCVPTKVNTEDGDAAVTYLAGVVKSFDKDVLTTAIVKHFLNVNDSSDASIAFTSAICTLADNKPVSKAVSDRYHFTKAARNVITELYKIWKNRDV</sequence>